<comment type="caution">
    <text evidence="1">The sequence shown here is derived from an EMBL/GenBank/DDBJ whole genome shotgun (WGS) entry which is preliminary data.</text>
</comment>
<organism evidence="1">
    <name type="scientific">marine sediment metagenome</name>
    <dbReference type="NCBI Taxonomy" id="412755"/>
    <lineage>
        <taxon>unclassified sequences</taxon>
        <taxon>metagenomes</taxon>
        <taxon>ecological metagenomes</taxon>
    </lineage>
</organism>
<dbReference type="Pfam" id="PF13646">
    <property type="entry name" value="HEAT_2"/>
    <property type="match status" value="2"/>
</dbReference>
<sequence length="306" mass="33342">SVPAQAAKALGAAGDKRAVPHLIAKMNDREVRGFAREEAVRALGKIGDSRALKPLLEALKDRTLQREAIDALGDLGDVKAVGTLTKLYKPNTSPGPEVGLALALGKIGGPEACTFMRNALDKHDEEDFIKPLIKAGDRKFVAILIAKCRNKDNPQRGTWVRRLAFTEGPEAVGYLVELLSDELEGIRSSAAYILGHMPTEAVVPALIPAMKSSNAQTRAAATEALGSHKDIRVIEPLITALGDSDEDVWLNASNALGSVTGRRSNVVYGLRQAARLKWWRAWWAKSKQEFAKECQEYKKKQKGSER</sequence>
<gene>
    <name evidence="1" type="ORF">LCGC14_1501810</name>
</gene>
<dbReference type="AlphaFoldDB" id="A0A0F9M5B3"/>
<dbReference type="InterPro" id="IPR011989">
    <property type="entry name" value="ARM-like"/>
</dbReference>
<dbReference type="Gene3D" id="1.25.10.10">
    <property type="entry name" value="Leucine-rich Repeat Variant"/>
    <property type="match status" value="2"/>
</dbReference>
<evidence type="ECO:0008006" key="2">
    <source>
        <dbReference type="Google" id="ProtNLM"/>
    </source>
</evidence>
<dbReference type="SUPFAM" id="SSF48371">
    <property type="entry name" value="ARM repeat"/>
    <property type="match status" value="2"/>
</dbReference>
<accession>A0A0F9M5B3</accession>
<name>A0A0F9M5B3_9ZZZZ</name>
<dbReference type="GO" id="GO:0016491">
    <property type="term" value="F:oxidoreductase activity"/>
    <property type="evidence" value="ECO:0007669"/>
    <property type="project" value="TreeGrafter"/>
</dbReference>
<dbReference type="PANTHER" id="PTHR12697:SF5">
    <property type="entry name" value="DEOXYHYPUSINE HYDROXYLASE"/>
    <property type="match status" value="1"/>
</dbReference>
<reference evidence="1" key="1">
    <citation type="journal article" date="2015" name="Nature">
        <title>Complex archaea that bridge the gap between prokaryotes and eukaryotes.</title>
        <authorList>
            <person name="Spang A."/>
            <person name="Saw J.H."/>
            <person name="Jorgensen S.L."/>
            <person name="Zaremba-Niedzwiedzka K."/>
            <person name="Martijn J."/>
            <person name="Lind A.E."/>
            <person name="van Eijk R."/>
            <person name="Schleper C."/>
            <person name="Guy L."/>
            <person name="Ettema T.J."/>
        </authorList>
    </citation>
    <scope>NUCLEOTIDE SEQUENCE</scope>
</reference>
<evidence type="ECO:0000313" key="1">
    <source>
        <dbReference type="EMBL" id="KKM64397.1"/>
    </source>
</evidence>
<dbReference type="InterPro" id="IPR016024">
    <property type="entry name" value="ARM-type_fold"/>
</dbReference>
<dbReference type="InterPro" id="IPR004155">
    <property type="entry name" value="PBS_lyase_HEAT"/>
</dbReference>
<proteinExistence type="predicted"/>
<dbReference type="PANTHER" id="PTHR12697">
    <property type="entry name" value="PBS LYASE HEAT-LIKE PROTEIN"/>
    <property type="match status" value="1"/>
</dbReference>
<dbReference type="EMBL" id="LAZR01010907">
    <property type="protein sequence ID" value="KKM64397.1"/>
    <property type="molecule type" value="Genomic_DNA"/>
</dbReference>
<feature type="non-terminal residue" evidence="1">
    <location>
        <position position="1"/>
    </location>
</feature>
<dbReference type="SMART" id="SM00567">
    <property type="entry name" value="EZ_HEAT"/>
    <property type="match status" value="7"/>
</dbReference>
<protein>
    <recommendedName>
        <fullName evidence="2">HEAT repeat domain-containing protein</fullName>
    </recommendedName>
</protein>